<keyword evidence="7" id="KW-0325">Glycoprotein</keyword>
<comment type="subcellular location">
    <subcellularLocation>
        <location evidence="1">Membrane</location>
        <topology evidence="1">Single-pass type I membrane protein</topology>
    </subcellularLocation>
</comment>
<evidence type="ECO:0000313" key="11">
    <source>
        <dbReference type="EMBL" id="KAK6618309.1"/>
    </source>
</evidence>
<evidence type="ECO:0000256" key="2">
    <source>
        <dbReference type="ARBA" id="ARBA00006496"/>
    </source>
</evidence>
<keyword evidence="6 8" id="KW-0472">Membrane</keyword>
<gene>
    <name evidence="11" type="ORF">RUM44_002761</name>
</gene>
<keyword evidence="4 9" id="KW-0732">Signal</keyword>
<evidence type="ECO:0000259" key="10">
    <source>
        <dbReference type="Pfam" id="PF23122"/>
    </source>
</evidence>
<dbReference type="EMBL" id="JAWJWF010000050">
    <property type="protein sequence ID" value="KAK6618309.1"/>
    <property type="molecule type" value="Genomic_DNA"/>
</dbReference>
<dbReference type="Proteomes" id="UP001359485">
    <property type="component" value="Unassembled WGS sequence"/>
</dbReference>
<feature type="chain" id="PRO_5045357920" description="T-cell immunomodulatory protein TIP C2 domain-containing protein" evidence="9">
    <location>
        <begin position="28"/>
        <end position="594"/>
    </location>
</feature>
<reference evidence="11 12" key="1">
    <citation type="submission" date="2023-09" db="EMBL/GenBank/DDBJ databases">
        <title>Genomes of two closely related lineages of the louse Polyplax serrata with different host specificities.</title>
        <authorList>
            <person name="Martinu J."/>
            <person name="Tarabai H."/>
            <person name="Stefka J."/>
            <person name="Hypsa V."/>
        </authorList>
    </citation>
    <scope>NUCLEOTIDE SEQUENCE [LARGE SCALE GENOMIC DNA]</scope>
    <source>
        <strain evidence="11">98ZLc_SE</strain>
    </source>
</reference>
<dbReference type="PANTHER" id="PTHR13412">
    <property type="entry name" value="T-CELL IMMUNOMODULATORY PROTEIN HOMOLOG"/>
    <property type="match status" value="1"/>
</dbReference>
<feature type="signal peptide" evidence="9">
    <location>
        <begin position="1"/>
        <end position="27"/>
    </location>
</feature>
<name>A0ABR1AFN4_POLSC</name>
<keyword evidence="12" id="KW-1185">Reference proteome</keyword>
<evidence type="ECO:0000256" key="6">
    <source>
        <dbReference type="ARBA" id="ARBA00023136"/>
    </source>
</evidence>
<dbReference type="PANTHER" id="PTHR13412:SF0">
    <property type="entry name" value="T-CELL IMMUNOMODULATORY PROTEIN"/>
    <property type="match status" value="1"/>
</dbReference>
<evidence type="ECO:0000256" key="5">
    <source>
        <dbReference type="ARBA" id="ARBA00022989"/>
    </source>
</evidence>
<protein>
    <recommendedName>
        <fullName evidence="10">T-cell immunomodulatory protein TIP C2 domain-containing protein</fullName>
    </recommendedName>
</protein>
<evidence type="ECO:0000256" key="1">
    <source>
        <dbReference type="ARBA" id="ARBA00004479"/>
    </source>
</evidence>
<proteinExistence type="inferred from homology"/>
<dbReference type="Pfam" id="PF23122">
    <property type="entry name" value="C2_ITFG1"/>
    <property type="match status" value="1"/>
</dbReference>
<organism evidence="11 12">
    <name type="scientific">Polyplax serrata</name>
    <name type="common">Common mouse louse</name>
    <dbReference type="NCBI Taxonomy" id="468196"/>
    <lineage>
        <taxon>Eukaryota</taxon>
        <taxon>Metazoa</taxon>
        <taxon>Ecdysozoa</taxon>
        <taxon>Arthropoda</taxon>
        <taxon>Hexapoda</taxon>
        <taxon>Insecta</taxon>
        <taxon>Pterygota</taxon>
        <taxon>Neoptera</taxon>
        <taxon>Paraneoptera</taxon>
        <taxon>Psocodea</taxon>
        <taxon>Troctomorpha</taxon>
        <taxon>Phthiraptera</taxon>
        <taxon>Anoplura</taxon>
        <taxon>Polyplacidae</taxon>
        <taxon>Polyplax</taxon>
    </lineage>
</organism>
<comment type="caution">
    <text evidence="11">The sequence shown here is derived from an EMBL/GenBank/DDBJ whole genome shotgun (WGS) entry which is preliminary data.</text>
</comment>
<evidence type="ECO:0000256" key="7">
    <source>
        <dbReference type="ARBA" id="ARBA00023180"/>
    </source>
</evidence>
<evidence type="ECO:0000313" key="12">
    <source>
        <dbReference type="Proteomes" id="UP001359485"/>
    </source>
</evidence>
<evidence type="ECO:0000256" key="9">
    <source>
        <dbReference type="SAM" id="SignalP"/>
    </source>
</evidence>
<keyword evidence="5 8" id="KW-1133">Transmembrane helix</keyword>
<evidence type="ECO:0000256" key="4">
    <source>
        <dbReference type="ARBA" id="ARBA00022729"/>
    </source>
</evidence>
<feature type="transmembrane region" description="Helical" evidence="8">
    <location>
        <begin position="548"/>
        <end position="572"/>
    </location>
</feature>
<dbReference type="InterPro" id="IPR013517">
    <property type="entry name" value="FG-GAP"/>
</dbReference>
<dbReference type="SUPFAM" id="SSF69318">
    <property type="entry name" value="Integrin alpha N-terminal domain"/>
    <property type="match status" value="1"/>
</dbReference>
<feature type="domain" description="T-cell immunomodulatory protein TIP C2" evidence="10">
    <location>
        <begin position="449"/>
        <end position="542"/>
    </location>
</feature>
<sequence length="594" mass="66899">MKMEGSKFLKVSLLLLLGTSYLSPSLSTEITSQVFGFDSQILPAAFGDFNSDELTDLFVLRDNSTTVEILLGSNEATPLLKAANLKCTLKSCSITSVVPGDFNGDALMDVLLTVKCPGTQSINLDVHILWGVQNSLNCTINEKIPILTMKGEALAIDSNNDFIIDLFGVHGNGTWGTWFFNNNSHPVFEEFAIPKHYKMRDPHSNAYLDLNNDNTADLFLTVQSQDKYIFEEYRGQRKSSKFSYYSQYSAPTQAKRKLGQSIFLDLELKGKMNHVVPILDKTNPKIMVGDRTGWRNLNVDFKKDEKTWYFLESGLPFSKTVNLRGGDYNMDGYPDLLATLTSGAINRTFLLENVPCHSGCDNFTRTFQIQWDGFTKDLNDSVDGVFYDIFQNGILDVILIRQYQNGTYHVSAIKNNLDYDANFIKVMVLTGLTNKNVTRTRMGARKNAFGTNLPGPRVAYRTVDQDGFLRTGVSAQIPQSAHYALNLPYIMFALGRTPNFVDNITVGFASQERDLLQVIPNSQMVVIPNQIDNPSRWKVQLFVTPSKIIVLSGMALVGTCFVIILIILYLHWKEKKLDKLERLQEAHRFNFDAM</sequence>
<evidence type="ECO:0000256" key="3">
    <source>
        <dbReference type="ARBA" id="ARBA00022692"/>
    </source>
</evidence>
<keyword evidence="3 8" id="KW-0812">Transmembrane</keyword>
<evidence type="ECO:0000256" key="8">
    <source>
        <dbReference type="SAM" id="Phobius"/>
    </source>
</evidence>
<dbReference type="InterPro" id="IPR024881">
    <property type="entry name" value="Tip"/>
</dbReference>
<comment type="similarity">
    <text evidence="2">Belongs to the TIP family.</text>
</comment>
<dbReference type="Pfam" id="PF13517">
    <property type="entry name" value="FG-GAP_3"/>
    <property type="match status" value="1"/>
</dbReference>
<accession>A0ABR1AFN4</accession>
<dbReference type="InterPro" id="IPR028994">
    <property type="entry name" value="Integrin_alpha_N"/>
</dbReference>
<dbReference type="InterPro" id="IPR057089">
    <property type="entry name" value="C2_TIP"/>
</dbReference>